<sequence length="362" mass="41790">MNGAVWMGVDAALLDRAGELKQALVEFAEHPQYGRAFTDLVARHVDRSTVLDERQVMTLTDHFVLQHRLRNGRTVLEQFLAAHRELSQQEREMVLNLVDDLTYEVYSNMGPSVFRQMPNRSFLITRLVPIGDTWMISGPAEVYRTDQRDVVLQAAANVAMGFPEAVYRNPDKLARAWDMQREDRQRFLRFFGTDLLVVPGDQVRPRMEEFHAFCHDQIERTQPKVAPHIPAPMAELPAEIVDSESVALIYDEDDGLGFYADFDLAEAAFADPDLIRRRRYRETVLAYLDDDTVEPMVLRRLAERDPAKATIVFRKLLKRPSFDWARHGEDLLRTSKVAYFDRPRRPRFSPISERLVPYVDGG</sequence>
<dbReference type="AlphaFoldDB" id="A0A927MQ40"/>
<dbReference type="RefSeq" id="WP_192748871.1">
    <property type="nucleotide sequence ID" value="NZ_BAABJL010000045.1"/>
</dbReference>
<evidence type="ECO:0000313" key="1">
    <source>
        <dbReference type="EMBL" id="MBE1604301.1"/>
    </source>
</evidence>
<dbReference type="EMBL" id="JADBEM010000001">
    <property type="protein sequence ID" value="MBE1604301.1"/>
    <property type="molecule type" value="Genomic_DNA"/>
</dbReference>
<comment type="caution">
    <text evidence="1">The sequence shown here is derived from an EMBL/GenBank/DDBJ whole genome shotgun (WGS) entry which is preliminary data.</text>
</comment>
<gene>
    <name evidence="1" type="ORF">HEB94_001149</name>
</gene>
<accession>A0A927MQ40</accession>
<dbReference type="Proteomes" id="UP000638648">
    <property type="component" value="Unassembled WGS sequence"/>
</dbReference>
<protein>
    <submittedName>
        <fullName evidence="1">Uncharacterized protein</fullName>
    </submittedName>
</protein>
<reference evidence="1" key="1">
    <citation type="submission" date="2020-10" db="EMBL/GenBank/DDBJ databases">
        <title>Sequencing the genomes of 1000 actinobacteria strains.</title>
        <authorList>
            <person name="Klenk H.-P."/>
        </authorList>
    </citation>
    <scope>NUCLEOTIDE SEQUENCE</scope>
    <source>
        <strain evidence="1">DSM 45354</strain>
    </source>
</reference>
<name>A0A927MQ40_9ACTN</name>
<evidence type="ECO:0000313" key="2">
    <source>
        <dbReference type="Proteomes" id="UP000638648"/>
    </source>
</evidence>
<organism evidence="1 2">
    <name type="scientific">Actinopolymorpha pittospori</name>
    <dbReference type="NCBI Taxonomy" id="648752"/>
    <lineage>
        <taxon>Bacteria</taxon>
        <taxon>Bacillati</taxon>
        <taxon>Actinomycetota</taxon>
        <taxon>Actinomycetes</taxon>
        <taxon>Propionibacteriales</taxon>
        <taxon>Actinopolymorphaceae</taxon>
        <taxon>Actinopolymorpha</taxon>
    </lineage>
</organism>
<proteinExistence type="predicted"/>
<keyword evidence="2" id="KW-1185">Reference proteome</keyword>